<evidence type="ECO:0000313" key="2">
    <source>
        <dbReference type="Proteomes" id="UP001596137"/>
    </source>
</evidence>
<gene>
    <name evidence="1" type="ORF">ACFP1K_35070</name>
</gene>
<organism evidence="1 2">
    <name type="scientific">Sphaerisporangium aureirubrum</name>
    <dbReference type="NCBI Taxonomy" id="1544736"/>
    <lineage>
        <taxon>Bacteria</taxon>
        <taxon>Bacillati</taxon>
        <taxon>Actinomycetota</taxon>
        <taxon>Actinomycetes</taxon>
        <taxon>Streptosporangiales</taxon>
        <taxon>Streptosporangiaceae</taxon>
        <taxon>Sphaerisporangium</taxon>
    </lineage>
</organism>
<protein>
    <recommendedName>
        <fullName evidence="3">XRE family transcriptional regulator</fullName>
    </recommendedName>
</protein>
<proteinExistence type="predicted"/>
<evidence type="ECO:0000313" key="1">
    <source>
        <dbReference type="EMBL" id="MFC6086438.1"/>
    </source>
</evidence>
<reference evidence="2" key="1">
    <citation type="journal article" date="2019" name="Int. J. Syst. Evol. Microbiol.">
        <title>The Global Catalogue of Microorganisms (GCM) 10K type strain sequencing project: providing services to taxonomists for standard genome sequencing and annotation.</title>
        <authorList>
            <consortium name="The Broad Institute Genomics Platform"/>
            <consortium name="The Broad Institute Genome Sequencing Center for Infectious Disease"/>
            <person name="Wu L."/>
            <person name="Ma J."/>
        </authorList>
    </citation>
    <scope>NUCLEOTIDE SEQUENCE [LARGE SCALE GENOMIC DNA]</scope>
    <source>
        <strain evidence="2">JCM 30346</strain>
    </source>
</reference>
<dbReference type="EMBL" id="JBHSRF010000087">
    <property type="protein sequence ID" value="MFC6086438.1"/>
    <property type="molecule type" value="Genomic_DNA"/>
</dbReference>
<accession>A0ABW1NTU9</accession>
<name>A0ABW1NTU9_9ACTN</name>
<evidence type="ECO:0008006" key="3">
    <source>
        <dbReference type="Google" id="ProtNLM"/>
    </source>
</evidence>
<keyword evidence="2" id="KW-1185">Reference proteome</keyword>
<comment type="caution">
    <text evidence="1">The sequence shown here is derived from an EMBL/GenBank/DDBJ whole genome shotgun (WGS) entry which is preliminary data.</text>
</comment>
<dbReference type="RefSeq" id="WP_380761626.1">
    <property type="nucleotide sequence ID" value="NZ_JBHSRF010000087.1"/>
</dbReference>
<sequence length="441" mass="48016">MSAQLTLLKALLMKRHQETHRAFCLEYDKAARSIDRSLVGSSPSREAFARWLKGHLKTKPHSDHCRVLERMFPGHTVAQLLAPYDPGIRDSGARSDAREAATNRREVLHLGAAMALGLPESIRRGPDLLEQALDSTTAGEGRLLYLEAESDRLGLTLESVLPTSLMVGALMHLSSVRELLAQRQPIETQRRLGRVGAKLSIVIGRILFTTDQFLMAHRWHIAAARAADEAGDSALGDLALVGSTFIPLYSADPRTALRMVTPRLEQAVGATPPMGWLWGIAAVAHASLGDRTAFERSIERSRTILDRCEPENLHAGVLSYELARQTFYEARGRADLGDVDGTGDATDRALALYDPTVTSDPALVRFAHASVLAKAGEVEEACRIATAACRDPHTLPISSVVVRAHDFDALLGRTGSATADWREALADLRLPDSAVLSPQRN</sequence>
<dbReference type="Proteomes" id="UP001596137">
    <property type="component" value="Unassembled WGS sequence"/>
</dbReference>